<proteinExistence type="predicted"/>
<protein>
    <submittedName>
        <fullName evidence="1">Uncharacterized protein</fullName>
    </submittedName>
</protein>
<accession>A0ACB8CWR6</accession>
<name>A0ACB8CWR6_DERSI</name>
<evidence type="ECO:0000313" key="1">
    <source>
        <dbReference type="EMBL" id="KAH7953610.1"/>
    </source>
</evidence>
<gene>
    <name evidence="1" type="ORF">HPB49_010559</name>
</gene>
<dbReference type="EMBL" id="CM023473">
    <property type="protein sequence ID" value="KAH7953610.1"/>
    <property type="molecule type" value="Genomic_DNA"/>
</dbReference>
<evidence type="ECO:0000313" key="2">
    <source>
        <dbReference type="Proteomes" id="UP000821865"/>
    </source>
</evidence>
<comment type="caution">
    <text evidence="1">The sequence shown here is derived from an EMBL/GenBank/DDBJ whole genome shotgun (WGS) entry which is preliminary data.</text>
</comment>
<sequence length="326" mass="36031">MLVFIEYEVDMTTAVVTHSGVQNFNPQNVADFDPIVPYDVWWNGDETTAGGYYKARVLHIAELGQHKQERKELMAQLEQLKKDAAEAAGRLHEKVLELEAKNSRLQDCLTSKVFATGETVHHVGRLEKVPSVSETDGCCATRRLTRCWTQAGTDEHSAMTSQGVTPGQKRQLICTSQPDCKRQDTGDSEDESRIIEDDNVANLSDLDMDEGGFRVVRHRKDRAEGIPVLITAASERADLRQVNPILLYSELEAILGGAPVKSRFTAQGALLLDPIRKPDDGGTGVSGREICARADDRCHKMATRPPRKRSMLRLLGGAGNQANRLV</sequence>
<keyword evidence="2" id="KW-1185">Reference proteome</keyword>
<dbReference type="Proteomes" id="UP000821865">
    <property type="component" value="Chromosome 4"/>
</dbReference>
<organism evidence="1 2">
    <name type="scientific">Dermacentor silvarum</name>
    <name type="common">Tick</name>
    <dbReference type="NCBI Taxonomy" id="543639"/>
    <lineage>
        <taxon>Eukaryota</taxon>
        <taxon>Metazoa</taxon>
        <taxon>Ecdysozoa</taxon>
        <taxon>Arthropoda</taxon>
        <taxon>Chelicerata</taxon>
        <taxon>Arachnida</taxon>
        <taxon>Acari</taxon>
        <taxon>Parasitiformes</taxon>
        <taxon>Ixodida</taxon>
        <taxon>Ixodoidea</taxon>
        <taxon>Ixodidae</taxon>
        <taxon>Rhipicephalinae</taxon>
        <taxon>Dermacentor</taxon>
    </lineage>
</organism>
<reference evidence="1" key="1">
    <citation type="submission" date="2020-05" db="EMBL/GenBank/DDBJ databases">
        <title>Large-scale comparative analyses of tick genomes elucidate their genetic diversity and vector capacities.</title>
        <authorList>
            <person name="Jia N."/>
            <person name="Wang J."/>
            <person name="Shi W."/>
            <person name="Du L."/>
            <person name="Sun Y."/>
            <person name="Zhan W."/>
            <person name="Jiang J."/>
            <person name="Wang Q."/>
            <person name="Zhang B."/>
            <person name="Ji P."/>
            <person name="Sakyi L.B."/>
            <person name="Cui X."/>
            <person name="Yuan T."/>
            <person name="Jiang B."/>
            <person name="Yang W."/>
            <person name="Lam T.T.-Y."/>
            <person name="Chang Q."/>
            <person name="Ding S."/>
            <person name="Wang X."/>
            <person name="Zhu J."/>
            <person name="Ruan X."/>
            <person name="Zhao L."/>
            <person name="Wei J."/>
            <person name="Que T."/>
            <person name="Du C."/>
            <person name="Cheng J."/>
            <person name="Dai P."/>
            <person name="Han X."/>
            <person name="Huang E."/>
            <person name="Gao Y."/>
            <person name="Liu J."/>
            <person name="Shao H."/>
            <person name="Ye R."/>
            <person name="Li L."/>
            <person name="Wei W."/>
            <person name="Wang X."/>
            <person name="Wang C."/>
            <person name="Yang T."/>
            <person name="Huo Q."/>
            <person name="Li W."/>
            <person name="Guo W."/>
            <person name="Chen H."/>
            <person name="Zhou L."/>
            <person name="Ni X."/>
            <person name="Tian J."/>
            <person name="Zhou Y."/>
            <person name="Sheng Y."/>
            <person name="Liu T."/>
            <person name="Pan Y."/>
            <person name="Xia L."/>
            <person name="Li J."/>
            <person name="Zhao F."/>
            <person name="Cao W."/>
        </authorList>
    </citation>
    <scope>NUCLEOTIDE SEQUENCE</scope>
    <source>
        <strain evidence="1">Dsil-2018</strain>
    </source>
</reference>